<dbReference type="AlphaFoldDB" id="A0A0M8P1T0"/>
<comment type="caution">
    <text evidence="1">The sequence shown here is derived from an EMBL/GenBank/DDBJ whole genome shotgun (WGS) entry which is preliminary data.</text>
</comment>
<evidence type="ECO:0000313" key="2">
    <source>
        <dbReference type="Proteomes" id="UP000037696"/>
    </source>
</evidence>
<evidence type="ECO:0000313" key="1">
    <source>
        <dbReference type="EMBL" id="KOS39544.1"/>
    </source>
</evidence>
<reference evidence="1 2" key="1">
    <citation type="submission" date="2015-08" db="EMBL/GenBank/DDBJ databases">
        <title>Genome sequencing of Penicillium nordicum.</title>
        <authorList>
            <person name="Nguyen H.D."/>
            <person name="Seifert K.A."/>
        </authorList>
    </citation>
    <scope>NUCLEOTIDE SEQUENCE [LARGE SCALE GENOMIC DNA]</scope>
    <source>
        <strain evidence="1 2">DAOMC 185683</strain>
    </source>
</reference>
<gene>
    <name evidence="1" type="ORF">ACN38_g9602</name>
</gene>
<sequence>MILFGLGNTGKPIFNEPAKFSASSDYTGEQMSSLQLKLANQSRAISCNSWYSWSHVLSCILPPLTPLGLRTVKNTENTALIHLPSSENNGVLRHTHNCITPILRD</sequence>
<proteinExistence type="predicted"/>
<organism evidence="1 2">
    <name type="scientific">Penicillium nordicum</name>
    <dbReference type="NCBI Taxonomy" id="229535"/>
    <lineage>
        <taxon>Eukaryota</taxon>
        <taxon>Fungi</taxon>
        <taxon>Dikarya</taxon>
        <taxon>Ascomycota</taxon>
        <taxon>Pezizomycotina</taxon>
        <taxon>Eurotiomycetes</taxon>
        <taxon>Eurotiomycetidae</taxon>
        <taxon>Eurotiales</taxon>
        <taxon>Aspergillaceae</taxon>
        <taxon>Penicillium</taxon>
    </lineage>
</organism>
<accession>A0A0M8P1T0</accession>
<name>A0A0M8P1T0_9EURO</name>
<dbReference type="EMBL" id="LHQQ01000198">
    <property type="protein sequence ID" value="KOS39544.1"/>
    <property type="molecule type" value="Genomic_DNA"/>
</dbReference>
<protein>
    <submittedName>
        <fullName evidence="1">Uncharacterized protein</fullName>
    </submittedName>
</protein>
<dbReference type="Proteomes" id="UP000037696">
    <property type="component" value="Unassembled WGS sequence"/>
</dbReference>
<keyword evidence="2" id="KW-1185">Reference proteome</keyword>